<keyword evidence="2" id="KW-1185">Reference proteome</keyword>
<name>A0A3M8DWR4_9BACL</name>
<evidence type="ECO:0000313" key="1">
    <source>
        <dbReference type="EMBL" id="RNB92620.1"/>
    </source>
</evidence>
<organism evidence="1 2">
    <name type="scientific">Brevibacillus fluminis</name>
    <dbReference type="NCBI Taxonomy" id="511487"/>
    <lineage>
        <taxon>Bacteria</taxon>
        <taxon>Bacillati</taxon>
        <taxon>Bacillota</taxon>
        <taxon>Bacilli</taxon>
        <taxon>Bacillales</taxon>
        <taxon>Paenibacillaceae</taxon>
        <taxon>Brevibacillus</taxon>
    </lineage>
</organism>
<comment type="caution">
    <text evidence="1">The sequence shown here is derived from an EMBL/GenBank/DDBJ whole genome shotgun (WGS) entry which is preliminary data.</text>
</comment>
<reference evidence="1 2" key="1">
    <citation type="submission" date="2018-10" db="EMBL/GenBank/DDBJ databases">
        <title>Phylogenomics of Brevibacillus.</title>
        <authorList>
            <person name="Dunlap C."/>
        </authorList>
    </citation>
    <scope>NUCLEOTIDE SEQUENCE [LARGE SCALE GENOMIC DNA]</scope>
    <source>
        <strain evidence="1 2">JCM 15716</strain>
    </source>
</reference>
<dbReference type="Pfam" id="PF15956">
    <property type="entry name" value="DUF4760"/>
    <property type="match status" value="1"/>
</dbReference>
<dbReference type="RefSeq" id="WP_122915877.1">
    <property type="nucleotide sequence ID" value="NZ_RHHQ01000002.1"/>
</dbReference>
<dbReference type="AlphaFoldDB" id="A0A3M8DWR4"/>
<accession>A0A3M8DWR4</accession>
<sequence>MVVPTFQDAEIILRLYDQYESERIRAARRWLSQEVMDGTYEQFLEKFPAGSDGYMNFQTLYGFFEMVGVLFKNRLVHPDLLFDMWYINGIFSKLYPIITGIREGGDVHVAENFESLALAELEWIGRVKGAEYVPSLPYVK</sequence>
<dbReference type="OrthoDB" id="2381600at2"/>
<gene>
    <name evidence="1" type="ORF">EDM56_00270</name>
</gene>
<proteinExistence type="predicted"/>
<protein>
    <submittedName>
        <fullName evidence="1">Transposase</fullName>
    </submittedName>
</protein>
<dbReference type="Proteomes" id="UP000271031">
    <property type="component" value="Unassembled WGS sequence"/>
</dbReference>
<evidence type="ECO:0000313" key="2">
    <source>
        <dbReference type="Proteomes" id="UP000271031"/>
    </source>
</evidence>
<dbReference type="EMBL" id="RHHQ01000002">
    <property type="protein sequence ID" value="RNB92620.1"/>
    <property type="molecule type" value="Genomic_DNA"/>
</dbReference>
<dbReference type="InterPro" id="IPR031876">
    <property type="entry name" value="DUF4760"/>
</dbReference>